<dbReference type="EMBL" id="BK059105">
    <property type="protein sequence ID" value="DAE31018.1"/>
    <property type="molecule type" value="Genomic_DNA"/>
</dbReference>
<sequence length="30" mass="3225">MFSTDLACSCTDYPAALAEAVNLPLFFSLI</sequence>
<name>A0A8S5RIU0_9VIRU</name>
<accession>A0A8S5RIU0</accession>
<evidence type="ECO:0000313" key="1">
    <source>
        <dbReference type="EMBL" id="DAE31018.1"/>
    </source>
</evidence>
<reference evidence="1" key="1">
    <citation type="journal article" date="2021" name="Proc. Natl. Acad. Sci. U.S.A.">
        <title>A Catalog of Tens of Thousands of Viruses from Human Metagenomes Reveals Hidden Associations with Chronic Diseases.</title>
        <authorList>
            <person name="Tisza M.J."/>
            <person name="Buck C.B."/>
        </authorList>
    </citation>
    <scope>NUCLEOTIDE SEQUENCE</scope>
    <source>
        <strain evidence="1">CtML55</strain>
    </source>
</reference>
<protein>
    <submittedName>
        <fullName evidence="1">Uncharacterized protein</fullName>
    </submittedName>
</protein>
<organism evidence="1">
    <name type="scientific">virus sp. ctML55</name>
    <dbReference type="NCBI Taxonomy" id="2827627"/>
    <lineage>
        <taxon>Viruses</taxon>
    </lineage>
</organism>
<proteinExistence type="predicted"/>